<dbReference type="Pfam" id="PF13185">
    <property type="entry name" value="GAF_2"/>
    <property type="match status" value="1"/>
</dbReference>
<dbReference type="InterPro" id="IPR003661">
    <property type="entry name" value="HisK_dim/P_dom"/>
</dbReference>
<keyword evidence="4" id="KW-0808">Transferase</keyword>
<dbReference type="InterPro" id="IPR011006">
    <property type="entry name" value="CheY-like_superfamily"/>
</dbReference>
<evidence type="ECO:0000256" key="6">
    <source>
        <dbReference type="PROSITE-ProRule" id="PRU00169"/>
    </source>
</evidence>
<dbReference type="Proteomes" id="UP001474120">
    <property type="component" value="Unassembled WGS sequence"/>
</dbReference>
<reference evidence="10 11" key="1">
    <citation type="submission" date="2024-04" db="EMBL/GenBank/DDBJ databases">
        <title>whole genome sequencing of Lutimonas vermicola strain IMCC1616.</title>
        <authorList>
            <person name="Bae S.S."/>
        </authorList>
    </citation>
    <scope>NUCLEOTIDE SEQUENCE [LARGE SCALE GENOMIC DNA]</scope>
    <source>
        <strain evidence="10 11">IMCC1616</strain>
    </source>
</reference>
<protein>
    <recommendedName>
        <fullName evidence="2">histidine kinase</fullName>
        <ecNumber evidence="2">2.7.13.3</ecNumber>
    </recommendedName>
</protein>
<comment type="catalytic activity">
    <reaction evidence="1">
        <text>ATP + protein L-histidine = ADP + protein N-phospho-L-histidine.</text>
        <dbReference type="EC" id="2.7.13.3"/>
    </reaction>
</comment>
<dbReference type="CDD" id="cd16922">
    <property type="entry name" value="HATPase_EvgS-ArcB-TorS-like"/>
    <property type="match status" value="1"/>
</dbReference>
<dbReference type="InterPro" id="IPR036097">
    <property type="entry name" value="HisK_dim/P_sf"/>
</dbReference>
<sequence>MSRFVLVFTLLFCLISSNYLQAQEQIGRPFITNYSYQDYEGHPTNWWALEDKDGIMYFANNDGLLQYDGVNWNLIDIDDGGVRCMVYDDQGVMHIGAENDFGYMKPNAKGELEYFSLKDKIPEEHRLIGTIWEVDNYKGRIIFRTSNKLYCWDGEKIKVIVSEDAYHVGKIIRGTYYIRIWNRGLCYLSDEDTLEQIPGGEIFADERIYVILPYDEKQVLLGTRTMGFFLYDGEKFKPFQVEIDPEILKAVYLPGIALDNGDFVINTFAAGTYLIDHNGKLIQKFTTKNGLQDGSTSFTYLDSRGVLWMPLFNGISKVNLNSSTTVLDTNMGLATKVVFSTYRFKDILYLGTNNGIFYLDEEAKELVLVKGTLGQVANFLEVDGRLYSGTGSVGLIEIDGTTVTTVRNNDNYDFRVNRLEISRLDPKRMFVQTMDGLASFYFNESTRQFEEESFTTEHRRRSITEREDGGLWDISENEGEINLLKPAMINGSMDLSKSEIIVYDTISGLPAEFGGFEILDELVIFNRDSKSTYVYNPENDRFEKKKMFFDELLKWEGRGDGFAMHRDGLDRIWMRIEGDIVVATKKNDGSYDFNTQTFKELKNRNIYSVYVDPASTEDNTIAWFSGPDGVVRYEGNLENNFTGKFNVAIRKMSIAGDSLVFAGGVGFPEKMEIKHDFNSISIGYAAPFFIGQKEMQYSTYLEGLEKNWSEWTKQAKREYINLPAGRYSFKVKAKNVFGDETEESIASFVITPPWYKTWWAYVLYVIGGLALVYAIVRSRTNILLKQRNMLEEKVEERTAEAHQRLDELATVNQVSQALTQKLELSELIKMVGKEMKKLFKSDITYLALLDADKEMINFPYQDGDSMPPMKYGEGLTSSIIRTGESLLINKDEDIKATYDKIGVEQTGKKAMSWLGVPIPVEDKIIGVLSVQSTKLASRFNEEDKRLLSTIAINVGVALHNAELYEEAKEAKAKAEDANEAKSAFLSTVSHELRTPLTSVLGFAKIIRKRLEDKIFPAVNVDDQKIKRTMKQVSENLNVVVSEGERLTNLINDVLDLAKIESGRMEWHMRPIFLQDVISRAIASTSALFDEKGLKLVKNVSPDLPLIQADEDKLIQVVINLLSNAVKFTDKGKVTIEAFLDNGQIMVEVQDTGIGIAEEDRHKIFERFRQAGDTLTDKPKGTGLGLPICREIIEHHGGIIWMKSEHGVGSSFFFTMPVMGEGSSEQPIQLERILKSLKKQIKHSSLTNVKSVPTILVVDDDTPIRSLLRQELGEAGYQVKEAANGKAALDMVRLSKPDLIILDVMMPEINGFDVAAVLKNDPATMDIPIIILSIVQDKERGLRIGVDRYLTKPINTEQLFHEVDELLEQGVSKKKVLVVDDDTSAVKTLSEVLSARGYKVMESNQKNLLEKATESKPDIIMLNSVSSADQKMIKDLKGKKGMENTMFFIYE</sequence>
<dbReference type="CDD" id="cd00082">
    <property type="entry name" value="HisKA"/>
    <property type="match status" value="1"/>
</dbReference>
<feature type="modified residue" description="4-aspartylphosphate" evidence="6">
    <location>
        <position position="1302"/>
    </location>
</feature>
<dbReference type="InterPro" id="IPR003018">
    <property type="entry name" value="GAF"/>
</dbReference>
<dbReference type="Pfam" id="PF07495">
    <property type="entry name" value="Y_Y_Y"/>
    <property type="match status" value="1"/>
</dbReference>
<dbReference type="Gene3D" id="2.60.40.10">
    <property type="entry name" value="Immunoglobulins"/>
    <property type="match status" value="1"/>
</dbReference>
<keyword evidence="3 6" id="KW-0597">Phosphoprotein</keyword>
<dbReference type="InterPro" id="IPR015943">
    <property type="entry name" value="WD40/YVTN_repeat-like_dom_sf"/>
</dbReference>
<organism evidence="10 11">
    <name type="scientific">Lutimonas vermicola</name>
    <dbReference type="NCBI Taxonomy" id="414288"/>
    <lineage>
        <taxon>Bacteria</taxon>
        <taxon>Pseudomonadati</taxon>
        <taxon>Bacteroidota</taxon>
        <taxon>Flavobacteriia</taxon>
        <taxon>Flavobacteriales</taxon>
        <taxon>Flavobacteriaceae</taxon>
        <taxon>Lutimonas</taxon>
    </lineage>
</organism>
<evidence type="ECO:0000313" key="11">
    <source>
        <dbReference type="Proteomes" id="UP001474120"/>
    </source>
</evidence>
<dbReference type="PROSITE" id="PS50109">
    <property type="entry name" value="HIS_KIN"/>
    <property type="match status" value="1"/>
</dbReference>
<dbReference type="SMART" id="SM00388">
    <property type="entry name" value="HisKA"/>
    <property type="match status" value="1"/>
</dbReference>
<dbReference type="SUPFAM" id="SSF55781">
    <property type="entry name" value="GAF domain-like"/>
    <property type="match status" value="1"/>
</dbReference>
<evidence type="ECO:0000256" key="5">
    <source>
        <dbReference type="ARBA" id="ARBA00022777"/>
    </source>
</evidence>
<dbReference type="InterPro" id="IPR005467">
    <property type="entry name" value="His_kinase_dom"/>
</dbReference>
<feature type="signal peptide" evidence="7">
    <location>
        <begin position="1"/>
        <end position="22"/>
    </location>
</feature>
<dbReference type="Gene3D" id="3.30.450.40">
    <property type="match status" value="1"/>
</dbReference>
<evidence type="ECO:0000256" key="7">
    <source>
        <dbReference type="SAM" id="SignalP"/>
    </source>
</evidence>
<dbReference type="InterPro" id="IPR011123">
    <property type="entry name" value="Y_Y_Y"/>
</dbReference>
<dbReference type="PANTHER" id="PTHR43547:SF2">
    <property type="entry name" value="HYBRID SIGNAL TRANSDUCTION HISTIDINE KINASE C"/>
    <property type="match status" value="1"/>
</dbReference>
<dbReference type="SUPFAM" id="SSF52172">
    <property type="entry name" value="CheY-like"/>
    <property type="match status" value="2"/>
</dbReference>
<dbReference type="PRINTS" id="PR00344">
    <property type="entry name" value="BCTRLSENSOR"/>
</dbReference>
<comment type="caution">
    <text evidence="10">The sequence shown here is derived from an EMBL/GenBank/DDBJ whole genome shotgun (WGS) entry which is preliminary data.</text>
</comment>
<feature type="domain" description="Response regulatory" evidence="9">
    <location>
        <begin position="1253"/>
        <end position="1366"/>
    </location>
</feature>
<dbReference type="InterPro" id="IPR036890">
    <property type="entry name" value="HATPase_C_sf"/>
</dbReference>
<evidence type="ECO:0000256" key="4">
    <source>
        <dbReference type="ARBA" id="ARBA00022679"/>
    </source>
</evidence>
<dbReference type="PANTHER" id="PTHR43547">
    <property type="entry name" value="TWO-COMPONENT HISTIDINE KINASE"/>
    <property type="match status" value="1"/>
</dbReference>
<keyword evidence="7" id="KW-0732">Signal</keyword>
<dbReference type="SMART" id="SM00065">
    <property type="entry name" value="GAF"/>
    <property type="match status" value="1"/>
</dbReference>
<gene>
    <name evidence="10" type="ORF">AABB81_07765</name>
</gene>
<name>A0ABU9L103_9FLAO</name>
<dbReference type="SMART" id="SM00448">
    <property type="entry name" value="REC"/>
    <property type="match status" value="1"/>
</dbReference>
<dbReference type="Pfam" id="PF00512">
    <property type="entry name" value="HisKA"/>
    <property type="match status" value="1"/>
</dbReference>
<dbReference type="InterPro" id="IPR003594">
    <property type="entry name" value="HATPase_dom"/>
</dbReference>
<dbReference type="InterPro" id="IPR029016">
    <property type="entry name" value="GAF-like_dom_sf"/>
</dbReference>
<feature type="chain" id="PRO_5046946197" description="histidine kinase" evidence="7">
    <location>
        <begin position="23"/>
        <end position="1450"/>
    </location>
</feature>
<dbReference type="InterPro" id="IPR004358">
    <property type="entry name" value="Sig_transdc_His_kin-like_C"/>
</dbReference>
<dbReference type="EMBL" id="JBCDNA010000002">
    <property type="protein sequence ID" value="MEL4455788.1"/>
    <property type="molecule type" value="Genomic_DNA"/>
</dbReference>
<dbReference type="EC" id="2.7.13.3" evidence="2"/>
<dbReference type="Pfam" id="PF02518">
    <property type="entry name" value="HATPase_c"/>
    <property type="match status" value="1"/>
</dbReference>
<dbReference type="SMART" id="SM00387">
    <property type="entry name" value="HATPase_c"/>
    <property type="match status" value="1"/>
</dbReference>
<evidence type="ECO:0000256" key="1">
    <source>
        <dbReference type="ARBA" id="ARBA00000085"/>
    </source>
</evidence>
<accession>A0ABU9L103</accession>
<dbReference type="Pfam" id="PF00072">
    <property type="entry name" value="Response_reg"/>
    <property type="match status" value="1"/>
</dbReference>
<evidence type="ECO:0000259" key="9">
    <source>
        <dbReference type="PROSITE" id="PS50110"/>
    </source>
</evidence>
<dbReference type="SUPFAM" id="SSF55874">
    <property type="entry name" value="ATPase domain of HSP90 chaperone/DNA topoisomerase II/histidine kinase"/>
    <property type="match status" value="1"/>
</dbReference>
<feature type="domain" description="Histidine kinase" evidence="8">
    <location>
        <begin position="987"/>
        <end position="1219"/>
    </location>
</feature>
<evidence type="ECO:0000313" key="10">
    <source>
        <dbReference type="EMBL" id="MEL4455788.1"/>
    </source>
</evidence>
<dbReference type="RefSeq" id="WP_342159744.1">
    <property type="nucleotide sequence ID" value="NZ_JBCDNA010000002.1"/>
</dbReference>
<evidence type="ECO:0000256" key="3">
    <source>
        <dbReference type="ARBA" id="ARBA00022553"/>
    </source>
</evidence>
<keyword evidence="5" id="KW-0418">Kinase</keyword>
<dbReference type="Gene3D" id="1.10.287.130">
    <property type="match status" value="1"/>
</dbReference>
<dbReference type="Gene3D" id="3.40.50.2300">
    <property type="match status" value="2"/>
</dbReference>
<evidence type="ECO:0000256" key="2">
    <source>
        <dbReference type="ARBA" id="ARBA00012438"/>
    </source>
</evidence>
<dbReference type="PROSITE" id="PS50110">
    <property type="entry name" value="RESPONSE_REGULATORY"/>
    <property type="match status" value="1"/>
</dbReference>
<evidence type="ECO:0000259" key="8">
    <source>
        <dbReference type="PROSITE" id="PS50109"/>
    </source>
</evidence>
<dbReference type="InterPro" id="IPR001789">
    <property type="entry name" value="Sig_transdc_resp-reg_receiver"/>
</dbReference>
<dbReference type="Gene3D" id="2.130.10.10">
    <property type="entry name" value="YVTN repeat-like/Quinoprotein amine dehydrogenase"/>
    <property type="match status" value="3"/>
</dbReference>
<dbReference type="Gene3D" id="3.30.565.10">
    <property type="entry name" value="Histidine kinase-like ATPase, C-terminal domain"/>
    <property type="match status" value="1"/>
</dbReference>
<dbReference type="SUPFAM" id="SSF47384">
    <property type="entry name" value="Homodimeric domain of signal transducing histidine kinase"/>
    <property type="match status" value="1"/>
</dbReference>
<dbReference type="InterPro" id="IPR013783">
    <property type="entry name" value="Ig-like_fold"/>
</dbReference>
<keyword evidence="11" id="KW-1185">Reference proteome</keyword>
<proteinExistence type="predicted"/>